<reference evidence="6 7" key="1">
    <citation type="submission" date="2017-03" db="EMBL/GenBank/DDBJ databases">
        <title>Genome sequence of Clostridium thermoalcaliphilum DSM 7309.</title>
        <authorList>
            <person name="Poehlein A."/>
            <person name="Daniel R."/>
        </authorList>
    </citation>
    <scope>NUCLEOTIDE SEQUENCE [LARGE SCALE GENOMIC DNA]</scope>
    <source>
        <strain evidence="6 7">DSM 7309</strain>
    </source>
</reference>
<proteinExistence type="inferred from homology"/>
<dbReference type="OrthoDB" id="9812413at2"/>
<dbReference type="PANTHER" id="PTHR34653:SF1">
    <property type="entry name" value="FLAGELLAR HOOK-BASAL BODY COMPLEX PROTEIN FLIE"/>
    <property type="match status" value="1"/>
</dbReference>
<gene>
    <name evidence="4 6" type="primary">fliE</name>
    <name evidence="6" type="ORF">CLOTH_03650</name>
</gene>
<evidence type="ECO:0000256" key="1">
    <source>
        <dbReference type="ARBA" id="ARBA00004117"/>
    </source>
</evidence>
<comment type="similarity">
    <text evidence="2 4">Belongs to the FliE family.</text>
</comment>
<evidence type="ECO:0000313" key="7">
    <source>
        <dbReference type="Proteomes" id="UP000190140"/>
    </source>
</evidence>
<keyword evidence="7" id="KW-1185">Reference proteome</keyword>
<organism evidence="6 7">
    <name type="scientific">Alkalithermobacter paradoxus</name>
    <dbReference type="NCBI Taxonomy" id="29349"/>
    <lineage>
        <taxon>Bacteria</taxon>
        <taxon>Bacillati</taxon>
        <taxon>Bacillota</taxon>
        <taxon>Clostridia</taxon>
        <taxon>Peptostreptococcales</taxon>
        <taxon>Tepidibacteraceae</taxon>
        <taxon>Alkalithermobacter</taxon>
    </lineage>
</organism>
<dbReference type="PANTHER" id="PTHR34653">
    <property type="match status" value="1"/>
</dbReference>
<evidence type="ECO:0000256" key="4">
    <source>
        <dbReference type="HAMAP-Rule" id="MF_00724"/>
    </source>
</evidence>
<dbReference type="RefSeq" id="WP_079410662.1">
    <property type="nucleotide sequence ID" value="NZ_MZGW01000001.1"/>
</dbReference>
<accession>A0A1V4IAR5</accession>
<dbReference type="InterPro" id="IPR001624">
    <property type="entry name" value="FliE"/>
</dbReference>
<protein>
    <recommendedName>
        <fullName evidence="4 5">Flagellar hook-basal body complex protein FliE</fullName>
    </recommendedName>
</protein>
<comment type="subcellular location">
    <subcellularLocation>
        <location evidence="1 4">Bacterial flagellum basal body</location>
    </subcellularLocation>
</comment>
<dbReference type="GO" id="GO:0009425">
    <property type="term" value="C:bacterial-type flagellum basal body"/>
    <property type="evidence" value="ECO:0007669"/>
    <property type="project" value="UniProtKB-SubCell"/>
</dbReference>
<dbReference type="STRING" id="29349.CLOTH_03650"/>
<sequence length="99" mass="11534">MNVNSVNKTIFKIGNFTDKLNTHDEKNISFKDFLKNSMYSVSNMEKKVDDLNEKFILGEIDNIHDLMIATQKADIAIQTFTEVKNKVIEAYKEIMRMQI</sequence>
<comment type="caution">
    <text evidence="6">The sequence shown here is derived from an EMBL/GenBank/DDBJ whole genome shotgun (WGS) entry which is preliminary data.</text>
</comment>
<evidence type="ECO:0000256" key="5">
    <source>
        <dbReference type="NCBIfam" id="TIGR00205"/>
    </source>
</evidence>
<evidence type="ECO:0000313" key="6">
    <source>
        <dbReference type="EMBL" id="OPJ57082.1"/>
    </source>
</evidence>
<dbReference type="HAMAP" id="MF_00724">
    <property type="entry name" value="FliE"/>
    <property type="match status" value="1"/>
</dbReference>
<keyword evidence="6" id="KW-0282">Flagellum</keyword>
<dbReference type="NCBIfam" id="TIGR00205">
    <property type="entry name" value="fliE"/>
    <property type="match status" value="1"/>
</dbReference>
<keyword evidence="3 4" id="KW-0975">Bacterial flagellum</keyword>
<dbReference type="PRINTS" id="PR01006">
    <property type="entry name" value="FLGHOOKFLIE"/>
</dbReference>
<dbReference type="EMBL" id="MZGW01000001">
    <property type="protein sequence ID" value="OPJ57082.1"/>
    <property type="molecule type" value="Genomic_DNA"/>
</dbReference>
<dbReference type="AlphaFoldDB" id="A0A1V4IAR5"/>
<dbReference type="GO" id="GO:0005198">
    <property type="term" value="F:structural molecule activity"/>
    <property type="evidence" value="ECO:0007669"/>
    <property type="project" value="UniProtKB-UniRule"/>
</dbReference>
<dbReference type="Proteomes" id="UP000190140">
    <property type="component" value="Unassembled WGS sequence"/>
</dbReference>
<evidence type="ECO:0000256" key="3">
    <source>
        <dbReference type="ARBA" id="ARBA00023143"/>
    </source>
</evidence>
<dbReference type="GO" id="GO:0071973">
    <property type="term" value="P:bacterial-type flagellum-dependent cell motility"/>
    <property type="evidence" value="ECO:0007669"/>
    <property type="project" value="InterPro"/>
</dbReference>
<keyword evidence="6" id="KW-0966">Cell projection</keyword>
<name>A0A1V4IAR5_9FIRM</name>
<dbReference type="Pfam" id="PF02049">
    <property type="entry name" value="FliE"/>
    <property type="match status" value="1"/>
</dbReference>
<keyword evidence="6" id="KW-0969">Cilium</keyword>
<dbReference type="GO" id="GO:0003774">
    <property type="term" value="F:cytoskeletal motor activity"/>
    <property type="evidence" value="ECO:0007669"/>
    <property type="project" value="InterPro"/>
</dbReference>
<evidence type="ECO:0000256" key="2">
    <source>
        <dbReference type="ARBA" id="ARBA00009272"/>
    </source>
</evidence>